<protein>
    <submittedName>
        <fullName evidence="1">Uncharacterized protein</fullName>
    </submittedName>
</protein>
<dbReference type="EMBL" id="KN838643">
    <property type="protein sequence ID" value="KIJ99618.1"/>
    <property type="molecule type" value="Genomic_DNA"/>
</dbReference>
<dbReference type="HOGENOM" id="CLU_1475394_0_0_1"/>
<gene>
    <name evidence="1" type="ORF">K443DRAFT_8261</name>
</gene>
<accession>A0A0C9XDI5</accession>
<proteinExistence type="predicted"/>
<keyword evidence="2" id="KW-1185">Reference proteome</keyword>
<reference evidence="2" key="2">
    <citation type="submission" date="2015-01" db="EMBL/GenBank/DDBJ databases">
        <title>Evolutionary Origins and Diversification of the Mycorrhizal Mutualists.</title>
        <authorList>
            <consortium name="DOE Joint Genome Institute"/>
            <consortium name="Mycorrhizal Genomics Consortium"/>
            <person name="Kohler A."/>
            <person name="Kuo A."/>
            <person name="Nagy L.G."/>
            <person name="Floudas D."/>
            <person name="Copeland A."/>
            <person name="Barry K.W."/>
            <person name="Cichocki N."/>
            <person name="Veneault-Fourrey C."/>
            <person name="LaButti K."/>
            <person name="Lindquist E.A."/>
            <person name="Lipzen A."/>
            <person name="Lundell T."/>
            <person name="Morin E."/>
            <person name="Murat C."/>
            <person name="Riley R."/>
            <person name="Ohm R."/>
            <person name="Sun H."/>
            <person name="Tunlid A."/>
            <person name="Henrissat B."/>
            <person name="Grigoriev I.V."/>
            <person name="Hibbett D.S."/>
            <person name="Martin F."/>
        </authorList>
    </citation>
    <scope>NUCLEOTIDE SEQUENCE [LARGE SCALE GENOMIC DNA]</scope>
    <source>
        <strain evidence="2">LaAM-08-1</strain>
    </source>
</reference>
<organism evidence="1 2">
    <name type="scientific">Laccaria amethystina LaAM-08-1</name>
    <dbReference type="NCBI Taxonomy" id="1095629"/>
    <lineage>
        <taxon>Eukaryota</taxon>
        <taxon>Fungi</taxon>
        <taxon>Dikarya</taxon>
        <taxon>Basidiomycota</taxon>
        <taxon>Agaricomycotina</taxon>
        <taxon>Agaricomycetes</taxon>
        <taxon>Agaricomycetidae</taxon>
        <taxon>Agaricales</taxon>
        <taxon>Agaricineae</taxon>
        <taxon>Hydnangiaceae</taxon>
        <taxon>Laccaria</taxon>
    </lineage>
</organism>
<reference evidence="1 2" key="1">
    <citation type="submission" date="2014-04" db="EMBL/GenBank/DDBJ databases">
        <authorList>
            <consortium name="DOE Joint Genome Institute"/>
            <person name="Kuo A."/>
            <person name="Kohler A."/>
            <person name="Nagy L.G."/>
            <person name="Floudas D."/>
            <person name="Copeland A."/>
            <person name="Barry K.W."/>
            <person name="Cichocki N."/>
            <person name="Veneault-Fourrey C."/>
            <person name="LaButti K."/>
            <person name="Lindquist E.A."/>
            <person name="Lipzen A."/>
            <person name="Lundell T."/>
            <person name="Morin E."/>
            <person name="Murat C."/>
            <person name="Sun H."/>
            <person name="Tunlid A."/>
            <person name="Henrissat B."/>
            <person name="Grigoriev I.V."/>
            <person name="Hibbett D.S."/>
            <person name="Martin F."/>
            <person name="Nordberg H.P."/>
            <person name="Cantor M.N."/>
            <person name="Hua S.X."/>
        </authorList>
    </citation>
    <scope>NUCLEOTIDE SEQUENCE [LARGE SCALE GENOMIC DNA]</scope>
    <source>
        <strain evidence="1 2">LaAM-08-1</strain>
    </source>
</reference>
<name>A0A0C9XDI5_9AGAR</name>
<dbReference type="Proteomes" id="UP000054477">
    <property type="component" value="Unassembled WGS sequence"/>
</dbReference>
<evidence type="ECO:0000313" key="2">
    <source>
        <dbReference type="Proteomes" id="UP000054477"/>
    </source>
</evidence>
<evidence type="ECO:0000313" key="1">
    <source>
        <dbReference type="EMBL" id="KIJ99618.1"/>
    </source>
</evidence>
<sequence length="183" mass="21001">MQESPSTELPWNRFRGICRVPHDTQIERRRLLMLYLGIINNPKPWLSSTTTIIHNAPRHSLLQCPPLFPNRCPPPSTTTARHYDPKWCIAGPRHPPVNELLVVNNHHGMNDVARPRNNDDAARRWSPPDVLRRLTVTTHVVTVCIRLGCQVTTRHDDSTPVKHDIPYSMNNNTHHRSSLFIAS</sequence>
<dbReference type="AlphaFoldDB" id="A0A0C9XDI5"/>